<dbReference type="PANTHER" id="PTHR13602">
    <property type="entry name" value="UPF0488 PROTEIN C8ORF33"/>
    <property type="match status" value="1"/>
</dbReference>
<feature type="compositionally biased region" description="Basic residues" evidence="2">
    <location>
        <begin position="1"/>
        <end position="16"/>
    </location>
</feature>
<dbReference type="AlphaFoldDB" id="A0AAV8XZJ3"/>
<comment type="similarity">
    <text evidence="1">Belongs to the UPF0488 family.</text>
</comment>
<comment type="caution">
    <text evidence="3">The sequence shown here is derived from an EMBL/GenBank/DDBJ whole genome shotgun (WGS) entry which is preliminary data.</text>
</comment>
<feature type="compositionally biased region" description="Low complexity" evidence="2">
    <location>
        <begin position="26"/>
        <end position="35"/>
    </location>
</feature>
<name>A0AAV8XZJ3_9CUCU</name>
<evidence type="ECO:0000256" key="2">
    <source>
        <dbReference type="SAM" id="MobiDB-lite"/>
    </source>
</evidence>
<dbReference type="EMBL" id="JAPWTK010000266">
    <property type="protein sequence ID" value="KAJ8944141.1"/>
    <property type="molecule type" value="Genomic_DNA"/>
</dbReference>
<protein>
    <submittedName>
        <fullName evidence="3">Uncharacterized protein</fullName>
    </submittedName>
</protein>
<keyword evidence="4" id="KW-1185">Reference proteome</keyword>
<dbReference type="InterPro" id="IPR029274">
    <property type="entry name" value="DUF4615"/>
</dbReference>
<sequence>MPPKVGTKHSTVKSKTHVSNGKSSTERSSSSTPTLSSELEQQFEIELCWCIQQLQIALKSGKLNNKQAHDHTKALNTLMSNSSTMVKKRQVMRLSFGDYRAKMTEEDKKRSQNALRMTVKPAEPNKKTVFIKKSAFVCSNENTFKFNFACADDSSTNDTILNTAVKHMNSFNDNKNQDLTKNAHFVPSDNSFRFNFDPSETS</sequence>
<feature type="region of interest" description="Disordered" evidence="2">
    <location>
        <begin position="1"/>
        <end position="35"/>
    </location>
</feature>
<evidence type="ECO:0000256" key="1">
    <source>
        <dbReference type="ARBA" id="ARBA00005707"/>
    </source>
</evidence>
<organism evidence="3 4">
    <name type="scientific">Aromia moschata</name>
    <dbReference type="NCBI Taxonomy" id="1265417"/>
    <lineage>
        <taxon>Eukaryota</taxon>
        <taxon>Metazoa</taxon>
        <taxon>Ecdysozoa</taxon>
        <taxon>Arthropoda</taxon>
        <taxon>Hexapoda</taxon>
        <taxon>Insecta</taxon>
        <taxon>Pterygota</taxon>
        <taxon>Neoptera</taxon>
        <taxon>Endopterygota</taxon>
        <taxon>Coleoptera</taxon>
        <taxon>Polyphaga</taxon>
        <taxon>Cucujiformia</taxon>
        <taxon>Chrysomeloidea</taxon>
        <taxon>Cerambycidae</taxon>
        <taxon>Cerambycinae</taxon>
        <taxon>Callichromatini</taxon>
        <taxon>Aromia</taxon>
    </lineage>
</organism>
<evidence type="ECO:0000313" key="4">
    <source>
        <dbReference type="Proteomes" id="UP001162162"/>
    </source>
</evidence>
<proteinExistence type="inferred from homology"/>
<accession>A0AAV8XZJ3</accession>
<gene>
    <name evidence="3" type="ORF">NQ318_013325</name>
</gene>
<evidence type="ECO:0000313" key="3">
    <source>
        <dbReference type="EMBL" id="KAJ8944141.1"/>
    </source>
</evidence>
<dbReference type="Proteomes" id="UP001162162">
    <property type="component" value="Unassembled WGS sequence"/>
</dbReference>
<reference evidence="3" key="1">
    <citation type="journal article" date="2023" name="Insect Mol. Biol.">
        <title>Genome sequencing provides insights into the evolution of gene families encoding plant cell wall-degrading enzymes in longhorned beetles.</title>
        <authorList>
            <person name="Shin N.R."/>
            <person name="Okamura Y."/>
            <person name="Kirsch R."/>
            <person name="Pauchet Y."/>
        </authorList>
    </citation>
    <scope>NUCLEOTIDE SEQUENCE</scope>
    <source>
        <strain evidence="3">AMC_N1</strain>
    </source>
</reference>
<dbReference type="PANTHER" id="PTHR13602:SF2">
    <property type="entry name" value="UPF0488 PROTEIN C8ORF33"/>
    <property type="match status" value="1"/>
</dbReference>
<dbReference type="Pfam" id="PF15393">
    <property type="entry name" value="DUF4615"/>
    <property type="match status" value="1"/>
</dbReference>